<evidence type="ECO:0000313" key="2">
    <source>
        <dbReference type="EMBL" id="OGG77975.1"/>
    </source>
</evidence>
<sequence length="120" mass="13962">METKGLRVRRGFQVRVLAPEPLKFKMPHAGILNFSYAAQGSNRRRGREESIRFLPCRKEVENRGFSRSELLYSDSRRSIPAPERKRRSCAGEPKEGRRVTESLNPIERRFAADHFDGRVF</sequence>
<organism evidence="2 3">
    <name type="scientific">Candidatus Kaiserbacteria bacterium RIFCSPLOWO2_01_FULL_54_24</name>
    <dbReference type="NCBI Taxonomy" id="1798515"/>
    <lineage>
        <taxon>Bacteria</taxon>
        <taxon>Candidatus Kaiseribacteriota</taxon>
    </lineage>
</organism>
<reference evidence="2 3" key="1">
    <citation type="journal article" date="2016" name="Nat. Commun.">
        <title>Thousands of microbial genomes shed light on interconnected biogeochemical processes in an aquifer system.</title>
        <authorList>
            <person name="Anantharaman K."/>
            <person name="Brown C.T."/>
            <person name="Hug L.A."/>
            <person name="Sharon I."/>
            <person name="Castelle C.J."/>
            <person name="Probst A.J."/>
            <person name="Thomas B.C."/>
            <person name="Singh A."/>
            <person name="Wilkins M.J."/>
            <person name="Karaoz U."/>
            <person name="Brodie E.L."/>
            <person name="Williams K.H."/>
            <person name="Hubbard S.S."/>
            <person name="Banfield J.F."/>
        </authorList>
    </citation>
    <scope>NUCLEOTIDE SEQUENCE [LARGE SCALE GENOMIC DNA]</scope>
</reference>
<protein>
    <submittedName>
        <fullName evidence="2">Uncharacterized protein</fullName>
    </submittedName>
</protein>
<dbReference type="STRING" id="1798515.A3B35_02805"/>
<dbReference type="EMBL" id="MFMC01000001">
    <property type="protein sequence ID" value="OGG77975.1"/>
    <property type="molecule type" value="Genomic_DNA"/>
</dbReference>
<gene>
    <name evidence="2" type="ORF">A3B35_02805</name>
</gene>
<dbReference type="AlphaFoldDB" id="A0A1F6EWH2"/>
<accession>A0A1F6EWH2</accession>
<feature type="compositionally biased region" description="Basic and acidic residues" evidence="1">
    <location>
        <begin position="92"/>
        <end position="102"/>
    </location>
</feature>
<proteinExistence type="predicted"/>
<evidence type="ECO:0000313" key="3">
    <source>
        <dbReference type="Proteomes" id="UP000177215"/>
    </source>
</evidence>
<name>A0A1F6EWH2_9BACT</name>
<feature type="region of interest" description="Disordered" evidence="1">
    <location>
        <begin position="76"/>
        <end position="102"/>
    </location>
</feature>
<evidence type="ECO:0000256" key="1">
    <source>
        <dbReference type="SAM" id="MobiDB-lite"/>
    </source>
</evidence>
<comment type="caution">
    <text evidence="2">The sequence shown here is derived from an EMBL/GenBank/DDBJ whole genome shotgun (WGS) entry which is preliminary data.</text>
</comment>
<dbReference type="Proteomes" id="UP000177215">
    <property type="component" value="Unassembled WGS sequence"/>
</dbReference>